<proteinExistence type="predicted"/>
<keyword evidence="4" id="KW-1185">Reference proteome</keyword>
<gene>
    <name evidence="3" type="ordered locus">Sden_1122</name>
</gene>
<dbReference type="OrthoDB" id="9815874at2"/>
<dbReference type="HOGENOM" id="CLU_064918_0_0_6"/>
<evidence type="ECO:0000259" key="2">
    <source>
        <dbReference type="SMART" id="SM00849"/>
    </source>
</evidence>
<dbReference type="STRING" id="318161.Sden_1122"/>
<reference evidence="3 4" key="1">
    <citation type="submission" date="2006-03" db="EMBL/GenBank/DDBJ databases">
        <title>Complete sequence of Shewanella denitrificans OS217.</title>
        <authorList>
            <consortium name="US DOE Joint Genome Institute"/>
            <person name="Copeland A."/>
            <person name="Lucas S."/>
            <person name="Lapidus A."/>
            <person name="Barry K."/>
            <person name="Detter J.C."/>
            <person name="Glavina del Rio T."/>
            <person name="Hammon N."/>
            <person name="Israni S."/>
            <person name="Dalin E."/>
            <person name="Tice H."/>
            <person name="Pitluck S."/>
            <person name="Brettin T."/>
            <person name="Bruce D."/>
            <person name="Han C."/>
            <person name="Tapia R."/>
            <person name="Gilna P."/>
            <person name="Kiss H."/>
            <person name="Schmutz J."/>
            <person name="Larimer F."/>
            <person name="Land M."/>
            <person name="Hauser L."/>
            <person name="Kyrpides N."/>
            <person name="Lykidis A."/>
            <person name="Richardson P."/>
        </authorList>
    </citation>
    <scope>NUCLEOTIDE SEQUENCE [LARGE SCALE GENOMIC DNA]</scope>
    <source>
        <strain evidence="4">OS217 / ATCC BAA-1090 / DSM 15013</strain>
    </source>
</reference>
<dbReference type="InterPro" id="IPR050855">
    <property type="entry name" value="NDM-1-like"/>
</dbReference>
<dbReference type="RefSeq" id="WP_011495572.1">
    <property type="nucleotide sequence ID" value="NC_007954.1"/>
</dbReference>
<evidence type="ECO:0000256" key="1">
    <source>
        <dbReference type="SAM" id="SignalP"/>
    </source>
</evidence>
<dbReference type="PROSITE" id="PS51257">
    <property type="entry name" value="PROKAR_LIPOPROTEIN"/>
    <property type="match status" value="1"/>
</dbReference>
<dbReference type="PANTHER" id="PTHR42951">
    <property type="entry name" value="METALLO-BETA-LACTAMASE DOMAIN-CONTAINING"/>
    <property type="match status" value="1"/>
</dbReference>
<dbReference type="Gene3D" id="3.60.15.10">
    <property type="entry name" value="Ribonuclease Z/Hydroxyacylglutathione hydrolase-like"/>
    <property type="match status" value="1"/>
</dbReference>
<keyword evidence="1" id="KW-0732">Signal</keyword>
<sequence length="322" mass="36078">MKSLSLSLSILLLSACSAQSQAKITANDTVPYQSVLAKTQWHHGAVDCDTDKSANLDVYQHDENTFILRQNKCLTFEAPFIYLLVGSETILVLDSGALDEAEHSVYKAIETLLTKQLGKAEFSARNMLLAHSHGHRDHYRGDDYFKGQTKVTVIEPNLKAVQDYFGFDNWPKGTKTLELGGRMLTVMATPGHQAQAISIYDSRTQWLMTGDTLYPGLVYVKDWHAYRSSIDRLASFAANNQIAAIMGAHIEMKRSGGSYYPIGSQYQPEEAALDLSVSHLNELNKQLKENTDERELNLGYVMIKPMGFFQKTLTNIVTWISE</sequence>
<feature type="signal peptide" evidence="1">
    <location>
        <begin position="1"/>
        <end position="22"/>
    </location>
</feature>
<evidence type="ECO:0000313" key="3">
    <source>
        <dbReference type="EMBL" id="ABE54410.1"/>
    </source>
</evidence>
<dbReference type="eggNOG" id="COG0491">
    <property type="taxonomic scope" value="Bacteria"/>
</dbReference>
<feature type="chain" id="PRO_5004181583" evidence="1">
    <location>
        <begin position="23"/>
        <end position="322"/>
    </location>
</feature>
<name>Q12Q66_SHEDO</name>
<dbReference type="SMART" id="SM00849">
    <property type="entry name" value="Lactamase_B"/>
    <property type="match status" value="1"/>
</dbReference>
<dbReference type="KEGG" id="sdn:Sden_1122"/>
<accession>Q12Q66</accession>
<dbReference type="AlphaFoldDB" id="Q12Q66"/>
<dbReference type="EMBL" id="CP000302">
    <property type="protein sequence ID" value="ABE54410.1"/>
    <property type="molecule type" value="Genomic_DNA"/>
</dbReference>
<dbReference type="Proteomes" id="UP000001982">
    <property type="component" value="Chromosome"/>
</dbReference>
<dbReference type="Pfam" id="PF00753">
    <property type="entry name" value="Lactamase_B"/>
    <property type="match status" value="1"/>
</dbReference>
<feature type="domain" description="Metallo-beta-lactamase" evidence="2">
    <location>
        <begin position="78"/>
        <end position="249"/>
    </location>
</feature>
<dbReference type="InterPro" id="IPR036866">
    <property type="entry name" value="RibonucZ/Hydroxyglut_hydro"/>
</dbReference>
<dbReference type="SUPFAM" id="SSF56281">
    <property type="entry name" value="Metallo-hydrolase/oxidoreductase"/>
    <property type="match status" value="1"/>
</dbReference>
<protein>
    <submittedName>
        <fullName evidence="3">Beta-lactamase-like protein</fullName>
    </submittedName>
</protein>
<organism evidence="3 4">
    <name type="scientific">Shewanella denitrificans (strain OS217 / ATCC BAA-1090 / DSM 15013)</name>
    <dbReference type="NCBI Taxonomy" id="318161"/>
    <lineage>
        <taxon>Bacteria</taxon>
        <taxon>Pseudomonadati</taxon>
        <taxon>Pseudomonadota</taxon>
        <taxon>Gammaproteobacteria</taxon>
        <taxon>Alteromonadales</taxon>
        <taxon>Shewanellaceae</taxon>
        <taxon>Shewanella</taxon>
    </lineage>
</organism>
<dbReference type="InterPro" id="IPR001279">
    <property type="entry name" value="Metallo-B-lactamas"/>
</dbReference>
<evidence type="ECO:0000313" key="4">
    <source>
        <dbReference type="Proteomes" id="UP000001982"/>
    </source>
</evidence>